<gene>
    <name evidence="7" type="ORF">N8A98_06460</name>
</gene>
<dbReference type="SUPFAM" id="SSF111369">
    <property type="entry name" value="HlyD-like secretion proteins"/>
    <property type="match status" value="1"/>
</dbReference>
<sequence length="401" mass="41960">MTAPAAKPEWAQSKHDKANAARIAAGEKPRRRRWPWILLALVVLAIVAFIAFNMLQPPPEAPVETAAAETVMQVTTSEVTSVAPQTLAQQVKVTGSLGPQRQTQVASQVSARAVAVMARPGDAVNEGDVLVQLDTESLRIQLDQQTSTAAATRAQLVLAESQLLRTTDLIERGLTASSGLEQAQSSVDALRANLAALEGQVEAARIGVQNATIKAPMTGIVSERSVEPGQMVAQGTAVFTIVDLTTIELTAAAPVSAGALVKPGQSVAVSVEGIANRTFEGKVERVNPVAAAGTRTIPVYITLDNADGVLRGGMFAVGQITVVEQPDALALPSGAVREDAEGFYVLKVEGDSVVRQGVEKGSEWSAGRLIEITSGISAGDIIVTAVLTQLEPGDRIEMVEN</sequence>
<dbReference type="InterPro" id="IPR058625">
    <property type="entry name" value="MdtA-like_BSH"/>
</dbReference>
<dbReference type="Pfam" id="PF25917">
    <property type="entry name" value="BSH_RND"/>
    <property type="match status" value="1"/>
</dbReference>
<dbReference type="InterPro" id="IPR058792">
    <property type="entry name" value="Beta-barrel_RND_2"/>
</dbReference>
<dbReference type="EMBL" id="CP104965">
    <property type="protein sequence ID" value="UXN70824.1"/>
    <property type="molecule type" value="Genomic_DNA"/>
</dbReference>
<evidence type="ECO:0000313" key="8">
    <source>
        <dbReference type="Proteomes" id="UP001061862"/>
    </source>
</evidence>
<keyword evidence="4" id="KW-0472">Membrane</keyword>
<dbReference type="Pfam" id="PF25954">
    <property type="entry name" value="Beta-barrel_RND_2"/>
    <property type="match status" value="1"/>
</dbReference>
<organism evidence="7 8">
    <name type="scientific">Devosia neptuniae</name>
    <dbReference type="NCBI Taxonomy" id="191302"/>
    <lineage>
        <taxon>Bacteria</taxon>
        <taxon>Pseudomonadati</taxon>
        <taxon>Pseudomonadota</taxon>
        <taxon>Alphaproteobacteria</taxon>
        <taxon>Hyphomicrobiales</taxon>
        <taxon>Devosiaceae</taxon>
        <taxon>Devosia</taxon>
    </lineage>
</organism>
<feature type="region of interest" description="Disordered" evidence="3">
    <location>
        <begin position="1"/>
        <end position="26"/>
    </location>
</feature>
<evidence type="ECO:0000256" key="3">
    <source>
        <dbReference type="SAM" id="MobiDB-lite"/>
    </source>
</evidence>
<accession>A0ABY6CF03</accession>
<dbReference type="Gene3D" id="2.40.30.170">
    <property type="match status" value="1"/>
</dbReference>
<dbReference type="InterPro" id="IPR006143">
    <property type="entry name" value="RND_pump_MFP"/>
</dbReference>
<evidence type="ECO:0000313" key="7">
    <source>
        <dbReference type="EMBL" id="UXN70824.1"/>
    </source>
</evidence>
<evidence type="ECO:0000256" key="1">
    <source>
        <dbReference type="ARBA" id="ARBA00009477"/>
    </source>
</evidence>
<proteinExistence type="inferred from homology"/>
<evidence type="ECO:0000256" key="4">
    <source>
        <dbReference type="SAM" id="Phobius"/>
    </source>
</evidence>
<dbReference type="Gene3D" id="2.40.420.20">
    <property type="match status" value="1"/>
</dbReference>
<keyword evidence="2" id="KW-0175">Coiled coil</keyword>
<dbReference type="PANTHER" id="PTHR30469">
    <property type="entry name" value="MULTIDRUG RESISTANCE PROTEIN MDTA"/>
    <property type="match status" value="1"/>
</dbReference>
<feature type="domain" description="Multidrug resistance protein MdtA-like barrel-sandwich hybrid" evidence="5">
    <location>
        <begin position="101"/>
        <end position="243"/>
    </location>
</feature>
<keyword evidence="4" id="KW-1133">Transmembrane helix</keyword>
<keyword evidence="4" id="KW-0812">Transmembrane</keyword>
<evidence type="ECO:0000256" key="2">
    <source>
        <dbReference type="SAM" id="Coils"/>
    </source>
</evidence>
<evidence type="ECO:0000259" key="5">
    <source>
        <dbReference type="Pfam" id="PF25917"/>
    </source>
</evidence>
<dbReference type="PANTHER" id="PTHR30469:SF15">
    <property type="entry name" value="HLYD FAMILY OF SECRETION PROTEINS"/>
    <property type="match status" value="1"/>
</dbReference>
<dbReference type="RefSeq" id="WP_262170062.1">
    <property type="nucleotide sequence ID" value="NZ_CP104965.1"/>
</dbReference>
<feature type="coiled-coil region" evidence="2">
    <location>
        <begin position="180"/>
        <end position="207"/>
    </location>
</feature>
<comment type="similarity">
    <text evidence="1">Belongs to the membrane fusion protein (MFP) (TC 8.A.1) family.</text>
</comment>
<dbReference type="Gene3D" id="2.40.50.100">
    <property type="match status" value="1"/>
</dbReference>
<reference evidence="7 8" key="1">
    <citation type="submission" date="2022-09" db="EMBL/GenBank/DDBJ databases">
        <title>Interaction between co-microsymbionts with complementary sets of symbiotic genes in legume-rhizobium systems.</title>
        <authorList>
            <person name="Safronova V."/>
            <person name="Sazanova A."/>
            <person name="Afonin A."/>
            <person name="Chirak E."/>
        </authorList>
    </citation>
    <scope>NUCLEOTIDE SEQUENCE [LARGE SCALE GENOMIC DNA]</scope>
    <source>
        <strain evidence="7 8">A18/4-1</strain>
    </source>
</reference>
<keyword evidence="8" id="KW-1185">Reference proteome</keyword>
<protein>
    <submittedName>
        <fullName evidence="7">Efflux RND transporter periplasmic adaptor subunit</fullName>
    </submittedName>
</protein>
<dbReference type="Proteomes" id="UP001061862">
    <property type="component" value="Chromosome"/>
</dbReference>
<name>A0ABY6CF03_9HYPH</name>
<feature type="transmembrane region" description="Helical" evidence="4">
    <location>
        <begin position="36"/>
        <end position="55"/>
    </location>
</feature>
<dbReference type="NCBIfam" id="TIGR01730">
    <property type="entry name" value="RND_mfp"/>
    <property type="match status" value="1"/>
</dbReference>
<feature type="domain" description="CusB-like beta-barrel" evidence="6">
    <location>
        <begin position="249"/>
        <end position="319"/>
    </location>
</feature>
<evidence type="ECO:0000259" key="6">
    <source>
        <dbReference type="Pfam" id="PF25954"/>
    </source>
</evidence>
<dbReference type="Gene3D" id="1.10.287.470">
    <property type="entry name" value="Helix hairpin bin"/>
    <property type="match status" value="1"/>
</dbReference>